<dbReference type="InterPro" id="IPR006076">
    <property type="entry name" value="FAD-dep_OxRdtase"/>
</dbReference>
<evidence type="ECO:0000256" key="2">
    <source>
        <dbReference type="ARBA" id="ARBA00022630"/>
    </source>
</evidence>
<evidence type="ECO:0000313" key="6">
    <source>
        <dbReference type="EMBL" id="KZX22339.1"/>
    </source>
</evidence>
<dbReference type="GO" id="GO:0050660">
    <property type="term" value="F:flavin adenine dinucleotide binding"/>
    <property type="evidence" value="ECO:0007669"/>
    <property type="project" value="InterPro"/>
</dbReference>
<evidence type="ECO:0000313" key="8">
    <source>
        <dbReference type="Proteomes" id="UP000076717"/>
    </source>
</evidence>
<dbReference type="OrthoDB" id="9806257at2"/>
<dbReference type="Pfam" id="PF01266">
    <property type="entry name" value="DAO"/>
    <property type="match status" value="1"/>
</dbReference>
<dbReference type="AlphaFoldDB" id="A0A162GJS4"/>
<evidence type="ECO:0000259" key="5">
    <source>
        <dbReference type="Pfam" id="PF01266"/>
    </source>
</evidence>
<comment type="cofactor">
    <cofactor evidence="1">
        <name>FAD</name>
        <dbReference type="ChEBI" id="CHEBI:57692"/>
    </cofactor>
</comment>
<dbReference type="Proteomes" id="UP000076717">
    <property type="component" value="Unassembled WGS sequence"/>
</dbReference>
<gene>
    <name evidence="6" type="primary">soxA</name>
    <name evidence="6" type="ORF">ACH61_00492</name>
    <name evidence="7" type="ORF">GSU10_02425</name>
</gene>
<dbReference type="SUPFAM" id="SSF51905">
    <property type="entry name" value="FAD/NAD(P)-binding domain"/>
    <property type="match status" value="1"/>
</dbReference>
<evidence type="ECO:0000256" key="3">
    <source>
        <dbReference type="ARBA" id="ARBA00022827"/>
    </source>
</evidence>
<dbReference type="PANTHER" id="PTHR10961:SF7">
    <property type="entry name" value="FAD DEPENDENT OXIDOREDUCTASE DOMAIN-CONTAINING PROTEIN"/>
    <property type="match status" value="1"/>
</dbReference>
<keyword evidence="8" id="KW-1185">Reference proteome</keyword>
<accession>A0A162GJS4</accession>
<dbReference type="EC" id="1.5.3.1" evidence="6"/>
<dbReference type="InterPro" id="IPR036188">
    <property type="entry name" value="FAD/NAD-bd_sf"/>
</dbReference>
<reference evidence="9" key="2">
    <citation type="submission" date="2019-12" db="EMBL/GenBank/DDBJ databases">
        <title>Complete and draft genome sequences of new strains and members of some known species of the genus Rathayibacter isolated from plants.</title>
        <authorList>
            <person name="Tarlachkov S.V."/>
            <person name="Starodumova I.P."/>
            <person name="Dorofeeva L.V."/>
            <person name="Prisyazhnaya N.V."/>
            <person name="Leyn S."/>
            <person name="Zlamal J."/>
            <person name="Elan M."/>
            <person name="Osterman A.L."/>
            <person name="Nadler S."/>
            <person name="Subbotin S.A."/>
            <person name="Evtushenko L.I."/>
        </authorList>
    </citation>
    <scope>NUCLEOTIDE SEQUENCE [LARGE SCALE GENOMIC DNA]</scope>
    <source>
        <strain evidence="9">VKM Ac-2761</strain>
    </source>
</reference>
<sequence length="364" mass="38661">MTRDVVVVGAGLVGAATARALTERGDRVVLLEQFERGHDRGSSHGATRIFRRGYVEDDYRALTGLAGRAWARLEAETGRRLLSPVGALDHGDASVLRGIEAALLRDGIPVVRLAAAEAQRRWPGLRFETDVLLHAEGGRLDAAAAIDAMLDSALGRGAHLRTGTRVLGLEERATGVRVLTDDGDLTADAVVVAGGSWTPELVRGLVADAGRRLPPVRITQEQPAHFTTVLPLDPWPSFAHHRAGLPVVYGLSTPGVGVKVGEHGTGPVVDPDLRSFVAEPEALARLAAYVAEWVPGVDAATADPISCLYDSTPTEDFVLDRVGRITLATGFSGHGFKFGPVLGELLADLVDGAEAHERFRLRCA</sequence>
<evidence type="ECO:0000313" key="9">
    <source>
        <dbReference type="Proteomes" id="UP000465031"/>
    </source>
</evidence>
<dbReference type="RefSeq" id="WP_068208054.1">
    <property type="nucleotide sequence ID" value="NZ_CP047186.1"/>
</dbReference>
<evidence type="ECO:0000256" key="4">
    <source>
        <dbReference type="ARBA" id="ARBA00023002"/>
    </source>
</evidence>
<dbReference type="PATRIC" id="fig|1671680.3.peg.525"/>
<reference evidence="6 8" key="1">
    <citation type="submission" date="2015-08" db="EMBL/GenBank/DDBJ databases">
        <title>Draft Genome Sequence of Rathayibacter sp. Strain VKM Ac-2596 Isolated from Leaf Gall Induced by Plant-Parasitic Nematodes.</title>
        <authorList>
            <person name="Vasilenko O.V."/>
            <person name="Starodumova I.P."/>
            <person name="Tarlachkov S.V."/>
            <person name="Dorofeeva L.V."/>
            <person name="Evtushenko L.I."/>
        </authorList>
    </citation>
    <scope>NUCLEOTIDE SEQUENCE [LARGE SCALE GENOMIC DNA]</scope>
    <source>
        <strain evidence="6 8">VKM Ac-2596</strain>
    </source>
</reference>
<dbReference type="Gene3D" id="3.30.9.10">
    <property type="entry name" value="D-Amino Acid Oxidase, subunit A, domain 2"/>
    <property type="match status" value="1"/>
</dbReference>
<protein>
    <submittedName>
        <fullName evidence="7">FAD-dependent oxidoreductase</fullName>
    </submittedName>
    <submittedName>
        <fullName evidence="6">Monomeric sarcosine oxidase</fullName>
        <ecNumber evidence="6">1.5.3.1</ecNumber>
    </submittedName>
</protein>
<dbReference type="KEGG" id="rte:GSU10_02425"/>
<dbReference type="EMBL" id="CP047186">
    <property type="protein sequence ID" value="QHC54620.1"/>
    <property type="molecule type" value="Genomic_DNA"/>
</dbReference>
<dbReference type="EMBL" id="LIIN01000009">
    <property type="protein sequence ID" value="KZX22339.1"/>
    <property type="molecule type" value="Genomic_DNA"/>
</dbReference>
<name>A0A162GJS4_9MICO</name>
<organism evidence="6 8">
    <name type="scientific">Rathayibacter tanaceti</name>
    <dbReference type="NCBI Taxonomy" id="1671680"/>
    <lineage>
        <taxon>Bacteria</taxon>
        <taxon>Bacillati</taxon>
        <taxon>Actinomycetota</taxon>
        <taxon>Actinomycetes</taxon>
        <taxon>Micrococcales</taxon>
        <taxon>Microbacteriaceae</taxon>
        <taxon>Rathayibacter</taxon>
    </lineage>
</organism>
<keyword evidence="3" id="KW-0274">FAD</keyword>
<reference evidence="7" key="3">
    <citation type="submission" date="2019-12" db="EMBL/GenBank/DDBJ databases">
        <title>Complete and Draft Genome Sequences of New Strains and Members of Some Known Species of the Genus Rathayibacter isolated from Plants.</title>
        <authorList>
            <person name="Tarlachkov S.V."/>
            <person name="Starodumova I.P."/>
            <person name="Dorofeeva L.V."/>
            <person name="Prisyazhnaya N.V."/>
            <person name="Leyn S.A."/>
            <person name="Zlamal J.E."/>
            <person name="Elane M.L."/>
            <person name="Osterman A.L."/>
            <person name="Nadler S.A."/>
            <person name="Subbotin S.A."/>
            <person name="Evtushenko L.I."/>
        </authorList>
    </citation>
    <scope>NUCLEOTIDE SEQUENCE</scope>
    <source>
        <strain evidence="7">VKM Ac-2761</strain>
    </source>
</reference>
<proteinExistence type="predicted"/>
<keyword evidence="4 6" id="KW-0560">Oxidoreductase</keyword>
<dbReference type="GO" id="GO:0008115">
    <property type="term" value="F:sarcosine oxidase activity"/>
    <property type="evidence" value="ECO:0007669"/>
    <property type="project" value="UniProtKB-EC"/>
</dbReference>
<evidence type="ECO:0000256" key="1">
    <source>
        <dbReference type="ARBA" id="ARBA00001974"/>
    </source>
</evidence>
<dbReference type="Gene3D" id="3.50.50.60">
    <property type="entry name" value="FAD/NAD(P)-binding domain"/>
    <property type="match status" value="1"/>
</dbReference>
<dbReference type="Proteomes" id="UP000465031">
    <property type="component" value="Chromosome"/>
</dbReference>
<dbReference type="SUPFAM" id="SSF54373">
    <property type="entry name" value="FAD-linked reductases, C-terminal domain"/>
    <property type="match status" value="1"/>
</dbReference>
<dbReference type="PANTHER" id="PTHR10961">
    <property type="entry name" value="PEROXISOMAL SARCOSINE OXIDASE"/>
    <property type="match status" value="1"/>
</dbReference>
<keyword evidence="2" id="KW-0285">Flavoprotein</keyword>
<evidence type="ECO:0000313" key="7">
    <source>
        <dbReference type="EMBL" id="QHC54620.1"/>
    </source>
</evidence>
<feature type="domain" description="FAD dependent oxidoreductase" evidence="5">
    <location>
        <begin position="4"/>
        <end position="349"/>
    </location>
</feature>
<dbReference type="InterPro" id="IPR045170">
    <property type="entry name" value="MTOX"/>
</dbReference>